<comment type="caution">
    <text evidence="3">The sequence shown here is derived from an EMBL/GenBank/DDBJ whole genome shotgun (WGS) entry which is preliminary data.</text>
</comment>
<dbReference type="Pfam" id="PF01381">
    <property type="entry name" value="HTH_3"/>
    <property type="match status" value="1"/>
</dbReference>
<dbReference type="InterPro" id="IPR010982">
    <property type="entry name" value="Lambda_DNA-bd_dom_sf"/>
</dbReference>
<dbReference type="SMART" id="SM00530">
    <property type="entry name" value="HTH_XRE"/>
    <property type="match status" value="1"/>
</dbReference>
<name>A0A2W3YW71_9ENTE</name>
<evidence type="ECO:0000313" key="3">
    <source>
        <dbReference type="EMBL" id="PZL72168.1"/>
    </source>
</evidence>
<protein>
    <submittedName>
        <fullName evidence="3">XRE family transcriptional regulator</fullName>
    </submittedName>
</protein>
<gene>
    <name evidence="3" type="ORF">CI088_11205</name>
</gene>
<dbReference type="PROSITE" id="PS50943">
    <property type="entry name" value="HTH_CROC1"/>
    <property type="match status" value="1"/>
</dbReference>
<dbReference type="RefSeq" id="WP_111248252.1">
    <property type="nucleotide sequence ID" value="NZ_PIEU01000088.1"/>
</dbReference>
<organism evidence="3 4">
    <name type="scientific">Enterococcus plantarum</name>
    <dbReference type="NCBI Taxonomy" id="1077675"/>
    <lineage>
        <taxon>Bacteria</taxon>
        <taxon>Bacillati</taxon>
        <taxon>Bacillota</taxon>
        <taxon>Bacilli</taxon>
        <taxon>Lactobacillales</taxon>
        <taxon>Enterococcaceae</taxon>
        <taxon>Enterococcus</taxon>
    </lineage>
</organism>
<proteinExistence type="predicted"/>
<dbReference type="CDD" id="cd00093">
    <property type="entry name" value="HTH_XRE"/>
    <property type="match status" value="1"/>
</dbReference>
<keyword evidence="1" id="KW-0238">DNA-binding</keyword>
<dbReference type="PANTHER" id="PTHR46558:SF11">
    <property type="entry name" value="HTH-TYPE TRANSCRIPTIONAL REGULATOR XRE"/>
    <property type="match status" value="1"/>
</dbReference>
<evidence type="ECO:0000313" key="4">
    <source>
        <dbReference type="Proteomes" id="UP000249828"/>
    </source>
</evidence>
<dbReference type="Proteomes" id="UP000249828">
    <property type="component" value="Unassembled WGS sequence"/>
</dbReference>
<dbReference type="Gene3D" id="1.10.260.40">
    <property type="entry name" value="lambda repressor-like DNA-binding domains"/>
    <property type="match status" value="1"/>
</dbReference>
<dbReference type="EMBL" id="PIEU01000088">
    <property type="protein sequence ID" value="PZL72168.1"/>
    <property type="molecule type" value="Genomic_DNA"/>
</dbReference>
<sequence length="125" mass="14535">MFNERLLKMRKNAELTQEELAKRINVSKQSVGSWERGRTEPSIETITELANVLNTTTDYLLGRTNQPTQNNIDSTNIGNNITSHFRLNTSDMNIDDIEELEEELTDYMEFLIKKAKEKKAKRKKD</sequence>
<accession>A0A2W3YW71</accession>
<reference evidence="3 4" key="1">
    <citation type="submission" date="2017-11" db="EMBL/GenBank/DDBJ databases">
        <title>Draft genome sequence of Enterococcus plantarum TRW2 strain isolated from lettuce.</title>
        <authorList>
            <person name="Kim E.B."/>
            <person name="Marco M.L."/>
            <person name="Williams T.R."/>
            <person name="You I.H."/>
        </authorList>
    </citation>
    <scope>NUCLEOTIDE SEQUENCE [LARGE SCALE GENOMIC DNA]</scope>
    <source>
        <strain evidence="3 4">TRW2</strain>
    </source>
</reference>
<evidence type="ECO:0000256" key="1">
    <source>
        <dbReference type="ARBA" id="ARBA00023125"/>
    </source>
</evidence>
<dbReference type="InterPro" id="IPR001387">
    <property type="entry name" value="Cro/C1-type_HTH"/>
</dbReference>
<feature type="domain" description="HTH cro/C1-type" evidence="2">
    <location>
        <begin position="6"/>
        <end position="60"/>
    </location>
</feature>
<dbReference type="AlphaFoldDB" id="A0A2W3YW71"/>
<evidence type="ECO:0000259" key="2">
    <source>
        <dbReference type="PROSITE" id="PS50943"/>
    </source>
</evidence>
<dbReference type="GO" id="GO:0003677">
    <property type="term" value="F:DNA binding"/>
    <property type="evidence" value="ECO:0007669"/>
    <property type="project" value="UniProtKB-KW"/>
</dbReference>
<dbReference type="SUPFAM" id="SSF47413">
    <property type="entry name" value="lambda repressor-like DNA-binding domains"/>
    <property type="match status" value="1"/>
</dbReference>
<dbReference type="PANTHER" id="PTHR46558">
    <property type="entry name" value="TRACRIPTIONAL REGULATORY PROTEIN-RELATED-RELATED"/>
    <property type="match status" value="1"/>
</dbReference>
<keyword evidence="4" id="KW-1185">Reference proteome</keyword>